<comment type="subcellular location">
    <subcellularLocation>
        <location evidence="1">Cytoplasm</location>
    </subcellularLocation>
</comment>
<accession>A0AAD7DEA9</accession>
<dbReference type="SUPFAM" id="SSF53067">
    <property type="entry name" value="Actin-like ATPase domain"/>
    <property type="match status" value="2"/>
</dbReference>
<evidence type="ECO:0000256" key="4">
    <source>
        <dbReference type="ARBA" id="ARBA00022490"/>
    </source>
</evidence>
<dbReference type="FunFam" id="3.90.640.10:FF:000014">
    <property type="entry name" value="Putative actin-related protein 6"/>
    <property type="match status" value="1"/>
</dbReference>
<comment type="caution">
    <text evidence="9">The sequence shown here is derived from an EMBL/GenBank/DDBJ whole genome shotgun (WGS) entry which is preliminary data.</text>
</comment>
<dbReference type="PANTHER" id="PTHR11937">
    <property type="entry name" value="ACTIN"/>
    <property type="match status" value="1"/>
</dbReference>
<dbReference type="SMART" id="SM00268">
    <property type="entry name" value="ACTIN"/>
    <property type="match status" value="1"/>
</dbReference>
<dbReference type="InterPro" id="IPR043129">
    <property type="entry name" value="ATPase_NBD"/>
</dbReference>
<evidence type="ECO:0000256" key="8">
    <source>
        <dbReference type="SAM" id="MobiDB-lite"/>
    </source>
</evidence>
<evidence type="ECO:0000256" key="5">
    <source>
        <dbReference type="ARBA" id="ARBA00025222"/>
    </source>
</evidence>
<organism evidence="9 10">
    <name type="scientific">Mycena rosella</name>
    <name type="common">Pink bonnet</name>
    <name type="synonym">Agaricus rosellus</name>
    <dbReference type="NCBI Taxonomy" id="1033263"/>
    <lineage>
        <taxon>Eukaryota</taxon>
        <taxon>Fungi</taxon>
        <taxon>Dikarya</taxon>
        <taxon>Basidiomycota</taxon>
        <taxon>Agaricomycotina</taxon>
        <taxon>Agaricomycetes</taxon>
        <taxon>Agaricomycetidae</taxon>
        <taxon>Agaricales</taxon>
        <taxon>Marasmiineae</taxon>
        <taxon>Mycenaceae</taxon>
        <taxon>Mycena</taxon>
    </lineage>
</organism>
<proteinExistence type="inferred from homology"/>
<dbReference type="GO" id="GO:0005634">
    <property type="term" value="C:nucleus"/>
    <property type="evidence" value="ECO:0007669"/>
    <property type="project" value="UniProtKB-ARBA"/>
</dbReference>
<dbReference type="Gene3D" id="3.90.640.10">
    <property type="entry name" value="Actin, Chain A, domain 4"/>
    <property type="match status" value="1"/>
</dbReference>
<feature type="compositionally biased region" description="Basic and acidic residues" evidence="8">
    <location>
        <begin position="306"/>
        <end position="331"/>
    </location>
</feature>
<dbReference type="CDD" id="cd10210">
    <property type="entry name" value="ASKHA_NBD_Arp6"/>
    <property type="match status" value="1"/>
</dbReference>
<evidence type="ECO:0000256" key="3">
    <source>
        <dbReference type="ARBA" id="ARBA00018633"/>
    </source>
</evidence>
<dbReference type="Gene3D" id="3.30.420.40">
    <property type="match status" value="2"/>
</dbReference>
<evidence type="ECO:0000256" key="7">
    <source>
        <dbReference type="ARBA" id="ARBA00073820"/>
    </source>
</evidence>
<comment type="subunit">
    <text evidence="6">Component of the SWR1 chromatin remodeling complex.</text>
</comment>
<reference evidence="9" key="1">
    <citation type="submission" date="2023-03" db="EMBL/GenBank/DDBJ databases">
        <title>Massive genome expansion in bonnet fungi (Mycena s.s.) driven by repeated elements and novel gene families across ecological guilds.</title>
        <authorList>
            <consortium name="Lawrence Berkeley National Laboratory"/>
            <person name="Harder C.B."/>
            <person name="Miyauchi S."/>
            <person name="Viragh M."/>
            <person name="Kuo A."/>
            <person name="Thoen E."/>
            <person name="Andreopoulos B."/>
            <person name="Lu D."/>
            <person name="Skrede I."/>
            <person name="Drula E."/>
            <person name="Henrissat B."/>
            <person name="Morin E."/>
            <person name="Kohler A."/>
            <person name="Barry K."/>
            <person name="LaButti K."/>
            <person name="Morin E."/>
            <person name="Salamov A."/>
            <person name="Lipzen A."/>
            <person name="Mereny Z."/>
            <person name="Hegedus B."/>
            <person name="Baldrian P."/>
            <person name="Stursova M."/>
            <person name="Weitz H."/>
            <person name="Taylor A."/>
            <person name="Grigoriev I.V."/>
            <person name="Nagy L.G."/>
            <person name="Martin F."/>
            <person name="Kauserud H."/>
        </authorList>
    </citation>
    <scope>NUCLEOTIDE SEQUENCE</scope>
    <source>
        <strain evidence="9">CBHHK067</strain>
    </source>
</reference>
<protein>
    <recommendedName>
        <fullName evidence="3">Actin-like protein ARP6</fullName>
    </recommendedName>
    <alternativeName>
        <fullName evidence="7">Actin-like protein arp6</fullName>
    </alternativeName>
</protein>
<evidence type="ECO:0000256" key="2">
    <source>
        <dbReference type="ARBA" id="ARBA00005665"/>
    </source>
</evidence>
<evidence type="ECO:0000256" key="6">
    <source>
        <dbReference type="ARBA" id="ARBA00063309"/>
    </source>
</evidence>
<name>A0AAD7DEA9_MYCRO</name>
<comment type="similarity">
    <text evidence="2">Belongs to the actin family. ARP6 subfamily.</text>
</comment>
<dbReference type="GO" id="GO:0005737">
    <property type="term" value="C:cytoplasm"/>
    <property type="evidence" value="ECO:0007669"/>
    <property type="project" value="UniProtKB-SubCell"/>
</dbReference>
<feature type="non-terminal residue" evidence="9">
    <location>
        <position position="1"/>
    </location>
</feature>
<keyword evidence="10" id="KW-1185">Reference proteome</keyword>
<keyword evidence="4" id="KW-0963">Cytoplasm</keyword>
<sequence>VNPTVSTFLITEPYFNLPKIQEVYDQFIFEEYEFKALFRATPASLIPHGTLFDKPGLPPPECMLIVDSGFSFTHVVPLMEGKVVWTAVKRLDVGGKLLTNQLKELVSFRQWNMMDETYIMNHVKETCCFVTQDFKKDLETCRSNPKANSIVQEYVLPDLTKSKAGKIRQPDDIPLDTDQVLTMGNERFTVPEILFRPDDIGLERSGLPETIAASIALLPDDLQGMFYANIGLIGGNTKLPGFRQRLISELRTLAPVGCEVVVYQSTDPALDAYRAAIAYASAPAFPARAVTRAEYLESGSSAVRRKFPDWQQPEREAAAKGKGKQREEKETVAGAGAEGKPTRARVRVLDPVSVVPPRKR</sequence>
<evidence type="ECO:0000256" key="1">
    <source>
        <dbReference type="ARBA" id="ARBA00004496"/>
    </source>
</evidence>
<dbReference type="Pfam" id="PF00022">
    <property type="entry name" value="Actin"/>
    <property type="match status" value="1"/>
</dbReference>
<evidence type="ECO:0000313" key="9">
    <source>
        <dbReference type="EMBL" id="KAJ7689655.1"/>
    </source>
</evidence>
<dbReference type="Proteomes" id="UP001221757">
    <property type="component" value="Unassembled WGS sequence"/>
</dbReference>
<dbReference type="InterPro" id="IPR004000">
    <property type="entry name" value="Actin"/>
</dbReference>
<evidence type="ECO:0000313" key="10">
    <source>
        <dbReference type="Proteomes" id="UP001221757"/>
    </source>
</evidence>
<gene>
    <name evidence="9" type="ORF">B0H17DRAFT_1066011</name>
</gene>
<dbReference type="EMBL" id="JARKIE010000070">
    <property type="protein sequence ID" value="KAJ7689655.1"/>
    <property type="molecule type" value="Genomic_DNA"/>
</dbReference>
<dbReference type="AlphaFoldDB" id="A0AAD7DEA9"/>
<comment type="function">
    <text evidence="5">Component of the SWR1 complex which mediates the ATP-dependent exchange of histone H2A for the H2A variant HZT1 leading to transcriptional regulation of selected genes by chromatin remodeling. Involved in chromosome stability.</text>
</comment>
<feature type="region of interest" description="Disordered" evidence="8">
    <location>
        <begin position="306"/>
        <end position="360"/>
    </location>
</feature>